<dbReference type="EMBL" id="SZUA01000003">
    <property type="protein sequence ID" value="TKR29542.1"/>
    <property type="molecule type" value="Genomic_DNA"/>
</dbReference>
<reference evidence="1 2" key="1">
    <citation type="submission" date="2019-04" db="EMBL/GenBank/DDBJ databases">
        <title>Reference strain of H23.</title>
        <authorList>
            <person name="Luo X."/>
        </authorList>
    </citation>
    <scope>NUCLEOTIDE SEQUENCE [LARGE SCALE GENOMIC DNA]</scope>
    <source>
        <strain evidence="1 2">H23</strain>
    </source>
</reference>
<accession>A0A4U5JJ19</accession>
<evidence type="ECO:0000313" key="1">
    <source>
        <dbReference type="EMBL" id="TKR29542.1"/>
    </source>
</evidence>
<organism evidence="1 2">
    <name type="scientific">Luteimonas gilva</name>
    <dbReference type="NCBI Taxonomy" id="2572684"/>
    <lineage>
        <taxon>Bacteria</taxon>
        <taxon>Pseudomonadati</taxon>
        <taxon>Pseudomonadota</taxon>
        <taxon>Gammaproteobacteria</taxon>
        <taxon>Lysobacterales</taxon>
        <taxon>Lysobacteraceae</taxon>
        <taxon>Luteimonas</taxon>
    </lineage>
</organism>
<protein>
    <submittedName>
        <fullName evidence="1">RidA family protein</fullName>
    </submittedName>
</protein>
<dbReference type="Proteomes" id="UP000308707">
    <property type="component" value="Unassembled WGS sequence"/>
</dbReference>
<evidence type="ECO:0000313" key="2">
    <source>
        <dbReference type="Proteomes" id="UP000308707"/>
    </source>
</evidence>
<dbReference type="InterPro" id="IPR006175">
    <property type="entry name" value="YjgF/YER057c/UK114"/>
</dbReference>
<dbReference type="Gene3D" id="3.30.1330.40">
    <property type="entry name" value="RutC-like"/>
    <property type="match status" value="1"/>
</dbReference>
<dbReference type="PANTHER" id="PTHR43857">
    <property type="entry name" value="BLR7761 PROTEIN"/>
    <property type="match status" value="1"/>
</dbReference>
<proteinExistence type="predicted"/>
<sequence>MTRRGTRSEHPFEAEYGYRRAVRVGPHIHVSGTTAREADLGGDALAQARSALSIIAPALAELGASLADVVHTRFYIVDMADLPLVTQAHREAFGEYRPASTLLQVVGLTPQEARVEIEVTAIVGDGA</sequence>
<dbReference type="InterPro" id="IPR035959">
    <property type="entry name" value="RutC-like_sf"/>
</dbReference>
<dbReference type="AlphaFoldDB" id="A0A4U5JJ19"/>
<comment type="caution">
    <text evidence="1">The sequence shown here is derived from an EMBL/GenBank/DDBJ whole genome shotgun (WGS) entry which is preliminary data.</text>
</comment>
<dbReference type="OrthoDB" id="9808943at2"/>
<name>A0A4U5JJ19_9GAMM</name>
<dbReference type="SUPFAM" id="SSF55298">
    <property type="entry name" value="YjgF-like"/>
    <property type="match status" value="1"/>
</dbReference>
<gene>
    <name evidence="1" type="ORF">FCE95_15530</name>
</gene>
<keyword evidence="2" id="KW-1185">Reference proteome</keyword>
<dbReference type="RefSeq" id="WP_137267945.1">
    <property type="nucleotide sequence ID" value="NZ_SZUA01000003.1"/>
</dbReference>
<dbReference type="PANTHER" id="PTHR43857:SF1">
    <property type="entry name" value="YJGH FAMILY PROTEIN"/>
    <property type="match status" value="1"/>
</dbReference>
<dbReference type="Pfam" id="PF01042">
    <property type="entry name" value="Ribonuc_L-PSP"/>
    <property type="match status" value="1"/>
</dbReference>